<evidence type="ECO:0000313" key="5">
    <source>
        <dbReference type="EMBL" id="TYL97928.1"/>
    </source>
</evidence>
<dbReference type="Proteomes" id="UP000324758">
    <property type="component" value="Unassembled WGS sequence"/>
</dbReference>
<organism evidence="5 6">
    <name type="scientific">Bradyrhizobium rifense</name>
    <dbReference type="NCBI Taxonomy" id="515499"/>
    <lineage>
        <taxon>Bacteria</taxon>
        <taxon>Pseudomonadati</taxon>
        <taxon>Pseudomonadota</taxon>
        <taxon>Alphaproteobacteria</taxon>
        <taxon>Hyphomicrobiales</taxon>
        <taxon>Nitrobacteraceae</taxon>
        <taxon>Bradyrhizobium</taxon>
    </lineage>
</organism>
<name>A0A5D3KNH3_9BRAD</name>
<keyword evidence="2" id="KW-0285">Flavoprotein</keyword>
<evidence type="ECO:0000256" key="3">
    <source>
        <dbReference type="ARBA" id="ARBA00022827"/>
    </source>
</evidence>
<dbReference type="InterPro" id="IPR036188">
    <property type="entry name" value="FAD/NAD-bd_sf"/>
</dbReference>
<sequence length="537" mass="59123">MRDAGLYDADVLVVGAGPVGQTLAIDLAKRGVSVVLIERNRTCLQHPKMERCNARTMEFYRRLGLATRIRAASRFQDIPMDVFIATHLRGKKIFQLPYPSVAAMQEAGRRCNDGTLPLEPYQLISQYTLEPLLKSVVESLPKADVRFGCELISFSQDAAGVDADVKSTDGTTSRIRTRYMVGCDGGSSTVRKQLGVKLEGRGRIAQQRQIFFRSEALFSRLPFGPGRHYHFPFGMLVVQDDLRHFMANTGSIEGPTPAVLLQEMFRIDFPFEVQNVTLWHQNLLVAERYSDRRVFLAGDAVHLVIPTGGLGMNTGVGDAIDLSWKLAGTLAGWGGPNLLSSYELERRPVGLHNRDVSGRAAAGVNSWRAACRPEIDSDTPEGEANRNEVARLAAIGQRLSHEMIGTELGYSYAGSPLIGSDDEPPPTQVDDHYQPTTRPGSRLPHVWLDDGQALHDRIGNEFTLVSLGRDQSALPALRQSFAEFGAKLDIVQVESKPAREVYGHDLVLVRPDLHVVWRGNSLPADLRAIATVATGHT</sequence>
<evidence type="ECO:0000256" key="2">
    <source>
        <dbReference type="ARBA" id="ARBA00022630"/>
    </source>
</evidence>
<dbReference type="Pfam" id="PF01494">
    <property type="entry name" value="FAD_binding_3"/>
    <property type="match status" value="2"/>
</dbReference>
<dbReference type="Gene3D" id="3.50.50.60">
    <property type="entry name" value="FAD/NAD(P)-binding domain"/>
    <property type="match status" value="1"/>
</dbReference>
<evidence type="ECO:0000259" key="4">
    <source>
        <dbReference type="Pfam" id="PF01494"/>
    </source>
</evidence>
<comment type="caution">
    <text evidence="5">The sequence shown here is derived from an EMBL/GenBank/DDBJ whole genome shotgun (WGS) entry which is preliminary data.</text>
</comment>
<dbReference type="SUPFAM" id="SSF51905">
    <property type="entry name" value="FAD/NAD(P)-binding domain"/>
    <property type="match status" value="1"/>
</dbReference>
<dbReference type="GO" id="GO:0071949">
    <property type="term" value="F:FAD binding"/>
    <property type="evidence" value="ECO:0007669"/>
    <property type="project" value="InterPro"/>
</dbReference>
<dbReference type="NCBIfam" id="NF004780">
    <property type="entry name" value="PRK06126.1"/>
    <property type="match status" value="1"/>
</dbReference>
<dbReference type="Gene3D" id="3.30.9.10">
    <property type="entry name" value="D-Amino Acid Oxidase, subunit A, domain 2"/>
    <property type="match status" value="1"/>
</dbReference>
<evidence type="ECO:0000313" key="6">
    <source>
        <dbReference type="Proteomes" id="UP000324758"/>
    </source>
</evidence>
<accession>A0A5D3KNH3</accession>
<gene>
    <name evidence="5" type="ORF">FXB40_08090</name>
</gene>
<dbReference type="Gene3D" id="3.40.30.120">
    <property type="match status" value="1"/>
</dbReference>
<keyword evidence="6" id="KW-1185">Reference proteome</keyword>
<dbReference type="Pfam" id="PF21274">
    <property type="entry name" value="Rng_hyd_C"/>
    <property type="match status" value="1"/>
</dbReference>
<dbReference type="PANTHER" id="PTHR43004:SF19">
    <property type="entry name" value="BINDING MONOOXYGENASE, PUTATIVE (JCVI)-RELATED"/>
    <property type="match status" value="1"/>
</dbReference>
<dbReference type="OrthoDB" id="9791689at2"/>
<dbReference type="GO" id="GO:0016709">
    <property type="term" value="F:oxidoreductase activity, acting on paired donors, with incorporation or reduction of molecular oxygen, NAD(P)H as one donor, and incorporation of one atom of oxygen"/>
    <property type="evidence" value="ECO:0007669"/>
    <property type="project" value="UniProtKB-ARBA"/>
</dbReference>
<feature type="domain" description="FAD-binding" evidence="4">
    <location>
        <begin position="269"/>
        <end position="350"/>
    </location>
</feature>
<dbReference type="InterPro" id="IPR002938">
    <property type="entry name" value="FAD-bd"/>
</dbReference>
<feature type="domain" description="FAD-binding" evidence="4">
    <location>
        <begin position="8"/>
        <end position="213"/>
    </location>
</feature>
<evidence type="ECO:0000256" key="1">
    <source>
        <dbReference type="ARBA" id="ARBA00001974"/>
    </source>
</evidence>
<protein>
    <submittedName>
        <fullName evidence="5">2-polyprenyl-6-methoxyphenol hydroxylase</fullName>
    </submittedName>
</protein>
<proteinExistence type="predicted"/>
<dbReference type="PRINTS" id="PR00420">
    <property type="entry name" value="RNGMNOXGNASE"/>
</dbReference>
<comment type="cofactor">
    <cofactor evidence="1">
        <name>FAD</name>
        <dbReference type="ChEBI" id="CHEBI:57692"/>
    </cofactor>
</comment>
<keyword evidence="3" id="KW-0274">FAD</keyword>
<dbReference type="EMBL" id="VSSS01000014">
    <property type="protein sequence ID" value="TYL97928.1"/>
    <property type="molecule type" value="Genomic_DNA"/>
</dbReference>
<dbReference type="AlphaFoldDB" id="A0A5D3KNH3"/>
<dbReference type="PANTHER" id="PTHR43004">
    <property type="entry name" value="TRK SYSTEM POTASSIUM UPTAKE PROTEIN"/>
    <property type="match status" value="1"/>
</dbReference>
<dbReference type="InterPro" id="IPR050641">
    <property type="entry name" value="RIFMO-like"/>
</dbReference>
<reference evidence="5 6" key="1">
    <citation type="submission" date="2019-08" db="EMBL/GenBank/DDBJ databases">
        <title>Bradyrhizobium hipponensis sp. nov., a rhizobium isolated from a Lupinus angustifolius root nodule in Tunisia.</title>
        <authorList>
            <person name="Off K."/>
            <person name="Rejili M."/>
            <person name="Mars M."/>
            <person name="Brachmann A."/>
            <person name="Marin M."/>
        </authorList>
    </citation>
    <scope>NUCLEOTIDE SEQUENCE [LARGE SCALE GENOMIC DNA]</scope>
    <source>
        <strain evidence="5 6">CTAW71</strain>
    </source>
</reference>